<protein>
    <submittedName>
        <fullName evidence="3">PucR family transcriptional regulator</fullName>
    </submittedName>
</protein>
<keyword evidence="4" id="KW-1185">Reference proteome</keyword>
<dbReference type="InterPro" id="IPR051448">
    <property type="entry name" value="CdaR-like_regulators"/>
</dbReference>
<dbReference type="PANTHER" id="PTHR33744">
    <property type="entry name" value="CARBOHYDRATE DIACID REGULATOR"/>
    <property type="match status" value="1"/>
</dbReference>
<dbReference type="Gene3D" id="1.10.10.2840">
    <property type="entry name" value="PucR C-terminal helix-turn-helix domain"/>
    <property type="match status" value="1"/>
</dbReference>
<dbReference type="InterPro" id="IPR025736">
    <property type="entry name" value="PucR_C-HTH_dom"/>
</dbReference>
<dbReference type="Pfam" id="PF07905">
    <property type="entry name" value="PucR"/>
    <property type="match status" value="1"/>
</dbReference>
<proteinExistence type="predicted"/>
<evidence type="ECO:0000259" key="2">
    <source>
        <dbReference type="Pfam" id="PF13556"/>
    </source>
</evidence>
<feature type="domain" description="Purine catabolism PurC-like" evidence="1">
    <location>
        <begin position="27"/>
        <end position="132"/>
    </location>
</feature>
<dbReference type="Proteomes" id="UP000831304">
    <property type="component" value="Chromosome"/>
</dbReference>
<organism evidence="3 4">
    <name type="scientific">Agromyces soli</name>
    <dbReference type="NCBI Taxonomy" id="659012"/>
    <lineage>
        <taxon>Bacteria</taxon>
        <taxon>Bacillati</taxon>
        <taxon>Actinomycetota</taxon>
        <taxon>Actinomycetes</taxon>
        <taxon>Micrococcales</taxon>
        <taxon>Microbacteriaceae</taxon>
        <taxon>Agromyces</taxon>
    </lineage>
</organism>
<dbReference type="InterPro" id="IPR042070">
    <property type="entry name" value="PucR_C-HTH_sf"/>
</dbReference>
<gene>
    <name evidence="3" type="ORF">MTP13_10775</name>
</gene>
<dbReference type="Pfam" id="PF13556">
    <property type="entry name" value="HTH_30"/>
    <property type="match status" value="1"/>
</dbReference>
<dbReference type="InterPro" id="IPR012914">
    <property type="entry name" value="PucR_dom"/>
</dbReference>
<sequence length="509" mass="53851">MSAPPTIRSLLEFGGDRLQLLVPGDSADAIERPISWVHGSDLPDPTPFLAAGHLLLTDGAQFPPGATPDERYADYVARLRRHGIVGLGFGARLHHGETPAALVAACRAHGLPLIEMTDLTPYLAYIQFVAEALDAQRTERIRWSVAAQRALTKAALRPDGLASIVAELERQLDCRVLLFDGAGSQLASDRSRPAAPALRLAVAEALGRGVRGASRLEADGLEYALQTIGVEHLDGAIVLAGLRDRDPSATDLVNSVIAFASLALAQHRALAAARLQLRDGVLQQLLGGAVELAGRTARDAWGELPGPPLGVFVLDAAPEPDLVLDALEFAANANPGGLFFGRHDGRIVVLVDEAAEAADATVRRLIAQYALRAGRTTASSLAGLPGALDEASAALRRAPGSTAPHVAEYRDLAAAGMLGALAAEGAGELARATLRTLREHDERTGGELWDAVEAWIEHDCAWEPAARRLGVHRHTLRHRIDAAGELLGLDPSGLRGRLELWAAVQLSRG</sequence>
<evidence type="ECO:0000313" key="4">
    <source>
        <dbReference type="Proteomes" id="UP000831304"/>
    </source>
</evidence>
<evidence type="ECO:0000259" key="1">
    <source>
        <dbReference type="Pfam" id="PF07905"/>
    </source>
</evidence>
<dbReference type="EMBL" id="CP094533">
    <property type="protein sequence ID" value="UOE24843.1"/>
    <property type="molecule type" value="Genomic_DNA"/>
</dbReference>
<reference evidence="3 4" key="1">
    <citation type="submission" date="2022-03" db="EMBL/GenBank/DDBJ databases">
        <title>Agromyces sp. isolated from the gut of P. brevitarsis seulensis larvae.</title>
        <authorList>
            <person name="Won M."/>
            <person name="Kwon S.-W."/>
        </authorList>
    </citation>
    <scope>NUCLEOTIDE SEQUENCE [LARGE SCALE GENOMIC DNA]</scope>
    <source>
        <strain evidence="3 4">KACC 16215</strain>
    </source>
</reference>
<dbReference type="PANTHER" id="PTHR33744:SF1">
    <property type="entry name" value="DNA-BINDING TRANSCRIPTIONAL ACTIVATOR ADER"/>
    <property type="match status" value="1"/>
</dbReference>
<feature type="domain" description="PucR C-terminal helix-turn-helix" evidence="2">
    <location>
        <begin position="448"/>
        <end position="505"/>
    </location>
</feature>
<accession>A0ABY4ASK6</accession>
<evidence type="ECO:0000313" key="3">
    <source>
        <dbReference type="EMBL" id="UOE24843.1"/>
    </source>
</evidence>
<name>A0ABY4ASK6_9MICO</name>
<dbReference type="RefSeq" id="WP_243567758.1">
    <property type="nucleotide sequence ID" value="NZ_BAAARD010000008.1"/>
</dbReference>